<dbReference type="Gene3D" id="2.30.42.10">
    <property type="match status" value="1"/>
</dbReference>
<comment type="similarity">
    <text evidence="1">Belongs to the peptidase S1C family.</text>
</comment>
<dbReference type="PANTHER" id="PTHR43343">
    <property type="entry name" value="PEPTIDASE S12"/>
    <property type="match status" value="1"/>
</dbReference>
<evidence type="ECO:0000256" key="1">
    <source>
        <dbReference type="ARBA" id="ARBA00010541"/>
    </source>
</evidence>
<feature type="chain" id="PRO_5038910526" evidence="4">
    <location>
        <begin position="25"/>
        <end position="373"/>
    </location>
</feature>
<evidence type="ECO:0000259" key="5">
    <source>
        <dbReference type="PROSITE" id="PS50106"/>
    </source>
</evidence>
<comment type="caution">
    <text evidence="6">The sequence shown here is derived from an EMBL/GenBank/DDBJ whole genome shotgun (WGS) entry which is preliminary data.</text>
</comment>
<keyword evidence="7" id="KW-1185">Reference proteome</keyword>
<dbReference type="InterPro" id="IPR051201">
    <property type="entry name" value="Chloro_Bact_Ser_Proteases"/>
</dbReference>
<dbReference type="Proteomes" id="UP000621436">
    <property type="component" value="Unassembled WGS sequence"/>
</dbReference>
<dbReference type="InterPro" id="IPR001478">
    <property type="entry name" value="PDZ"/>
</dbReference>
<protein>
    <submittedName>
        <fullName evidence="6">Trypsin-like peptidase domain-containing protein</fullName>
    </submittedName>
</protein>
<organism evidence="6 7">
    <name type="scientific">Halonatronomonas betaini</name>
    <dbReference type="NCBI Taxonomy" id="2778430"/>
    <lineage>
        <taxon>Bacteria</taxon>
        <taxon>Bacillati</taxon>
        <taxon>Bacillota</taxon>
        <taxon>Clostridia</taxon>
        <taxon>Halanaerobiales</taxon>
        <taxon>Halarsenatibacteraceae</taxon>
        <taxon>Halonatronomonas</taxon>
    </lineage>
</organism>
<dbReference type="SUPFAM" id="SSF50156">
    <property type="entry name" value="PDZ domain-like"/>
    <property type="match status" value="1"/>
</dbReference>
<dbReference type="PROSITE" id="PS50106">
    <property type="entry name" value="PDZ"/>
    <property type="match status" value="1"/>
</dbReference>
<dbReference type="InterPro" id="IPR009003">
    <property type="entry name" value="Peptidase_S1_PA"/>
</dbReference>
<accession>A0A931AW97</accession>
<gene>
    <name evidence="6" type="ORF">I0Q91_12675</name>
</gene>
<dbReference type="PANTHER" id="PTHR43343:SF3">
    <property type="entry name" value="PROTEASE DO-LIKE 8, CHLOROPLASTIC"/>
    <property type="match status" value="1"/>
</dbReference>
<reference evidence="6" key="1">
    <citation type="submission" date="2020-11" db="EMBL/GenBank/DDBJ databases">
        <title>Halonatronomonas betainensis gen. nov., sp. nov. a novel haloalkaliphilic representative of the family Halanaerobiacae capable of betaine degradation.</title>
        <authorList>
            <person name="Boltyanskaya Y."/>
            <person name="Kevbrin V."/>
            <person name="Detkova E."/>
            <person name="Grouzdev D.S."/>
            <person name="Koziaeva V."/>
            <person name="Zhilina T."/>
        </authorList>
    </citation>
    <scope>NUCLEOTIDE SEQUENCE</scope>
    <source>
        <strain evidence="6">Z-7014</strain>
    </source>
</reference>
<dbReference type="InterPro" id="IPR001940">
    <property type="entry name" value="Peptidase_S1C"/>
</dbReference>
<evidence type="ECO:0000313" key="6">
    <source>
        <dbReference type="EMBL" id="MBF8437940.1"/>
    </source>
</evidence>
<dbReference type="RefSeq" id="WP_270455000.1">
    <property type="nucleotide sequence ID" value="NZ_JADPIE010000008.1"/>
</dbReference>
<keyword evidence="3" id="KW-0378">Hydrolase</keyword>
<feature type="signal peptide" evidence="4">
    <location>
        <begin position="1"/>
        <end position="24"/>
    </location>
</feature>
<evidence type="ECO:0000313" key="7">
    <source>
        <dbReference type="Proteomes" id="UP000621436"/>
    </source>
</evidence>
<dbReference type="AlphaFoldDB" id="A0A931AW97"/>
<dbReference type="PRINTS" id="PR00834">
    <property type="entry name" value="PROTEASES2C"/>
</dbReference>
<evidence type="ECO:0000256" key="3">
    <source>
        <dbReference type="ARBA" id="ARBA00022801"/>
    </source>
</evidence>
<name>A0A931AW97_9FIRM</name>
<evidence type="ECO:0000256" key="4">
    <source>
        <dbReference type="SAM" id="SignalP"/>
    </source>
</evidence>
<dbReference type="SMART" id="SM00228">
    <property type="entry name" value="PDZ"/>
    <property type="match status" value="1"/>
</dbReference>
<dbReference type="Gene3D" id="2.40.10.10">
    <property type="entry name" value="Trypsin-like serine proteases"/>
    <property type="match status" value="2"/>
</dbReference>
<keyword evidence="4" id="KW-0732">Signal</keyword>
<dbReference type="EMBL" id="JADPIE010000008">
    <property type="protein sequence ID" value="MBF8437940.1"/>
    <property type="molecule type" value="Genomic_DNA"/>
</dbReference>
<dbReference type="SUPFAM" id="SSF50494">
    <property type="entry name" value="Trypsin-like serine proteases"/>
    <property type="match status" value="1"/>
</dbReference>
<dbReference type="Pfam" id="PF13365">
    <property type="entry name" value="Trypsin_2"/>
    <property type="match status" value="1"/>
</dbReference>
<dbReference type="Pfam" id="PF13180">
    <property type="entry name" value="PDZ_2"/>
    <property type="match status" value="1"/>
</dbReference>
<evidence type="ECO:0000256" key="2">
    <source>
        <dbReference type="ARBA" id="ARBA00022670"/>
    </source>
</evidence>
<feature type="domain" description="PDZ" evidence="5">
    <location>
        <begin position="258"/>
        <end position="357"/>
    </location>
</feature>
<dbReference type="GO" id="GO:0004252">
    <property type="term" value="F:serine-type endopeptidase activity"/>
    <property type="evidence" value="ECO:0007669"/>
    <property type="project" value="InterPro"/>
</dbReference>
<sequence>MRFKRSIKFVFVSALIFTFVFAGAANAEEDMVPGQNNVIADIASEVGDSVVMISTEREVPMDRSHPFYDDPFFRYFFPDRFPEDPEDNDEPEIREGFGSGFIVTEDGYIVTNQHVIEGSDRIYVTMKNHDEPFEAEVLWADQGLDLAIIQVDADIDFNPIPLADSDEIRQGEWAIAIGNPYGFDHTVTTGVVSALGRPIQVPTQDGIRNYRNLIQTDAAINPGNSGGPLLNIDGEVIGINTAVATRAQGIGFAIPVNEVKFAIEDLEEYGVVQRPWLGVYYRDVTQEIQNHLNLDSREGVIVLDVVRNSPAEEAGIQPYDVILEIDQEKIEDMNDLARIIGEKEVGEEIMIRVRREGQTELIFAEIGQRDMDY</sequence>
<keyword evidence="2" id="KW-0645">Protease</keyword>
<dbReference type="InterPro" id="IPR036034">
    <property type="entry name" value="PDZ_sf"/>
</dbReference>
<dbReference type="GO" id="GO:0006508">
    <property type="term" value="P:proteolysis"/>
    <property type="evidence" value="ECO:0007669"/>
    <property type="project" value="UniProtKB-KW"/>
</dbReference>
<proteinExistence type="inferred from homology"/>
<dbReference type="InterPro" id="IPR043504">
    <property type="entry name" value="Peptidase_S1_PA_chymotrypsin"/>
</dbReference>